<gene>
    <name evidence="2" type="ORF">EC973_008075</name>
</gene>
<accession>A0A8H7BR03</accession>
<evidence type="ECO:0000313" key="2">
    <source>
        <dbReference type="EMBL" id="KAF7727028.1"/>
    </source>
</evidence>
<feature type="region of interest" description="Disordered" evidence="1">
    <location>
        <begin position="144"/>
        <end position="201"/>
    </location>
</feature>
<name>A0A8H7BR03_9FUNG</name>
<dbReference type="EMBL" id="JABAYA010000066">
    <property type="protein sequence ID" value="KAF7727028.1"/>
    <property type="molecule type" value="Genomic_DNA"/>
</dbReference>
<feature type="compositionally biased region" description="Low complexity" evidence="1">
    <location>
        <begin position="13"/>
        <end position="28"/>
    </location>
</feature>
<evidence type="ECO:0000313" key="3">
    <source>
        <dbReference type="Proteomes" id="UP000605846"/>
    </source>
</evidence>
<feature type="region of interest" description="Disordered" evidence="1">
    <location>
        <begin position="1"/>
        <end position="28"/>
    </location>
</feature>
<proteinExistence type="predicted"/>
<dbReference type="AlphaFoldDB" id="A0A8H7BR03"/>
<feature type="compositionally biased region" description="Polar residues" evidence="1">
    <location>
        <begin position="153"/>
        <end position="192"/>
    </location>
</feature>
<keyword evidence="3" id="KW-1185">Reference proteome</keyword>
<comment type="caution">
    <text evidence="2">The sequence shown here is derived from an EMBL/GenBank/DDBJ whole genome shotgun (WGS) entry which is preliminary data.</text>
</comment>
<organism evidence="2 3">
    <name type="scientific">Apophysomyces ossiformis</name>
    <dbReference type="NCBI Taxonomy" id="679940"/>
    <lineage>
        <taxon>Eukaryota</taxon>
        <taxon>Fungi</taxon>
        <taxon>Fungi incertae sedis</taxon>
        <taxon>Mucoromycota</taxon>
        <taxon>Mucoromycotina</taxon>
        <taxon>Mucoromycetes</taxon>
        <taxon>Mucorales</taxon>
        <taxon>Mucorineae</taxon>
        <taxon>Mucoraceae</taxon>
        <taxon>Apophysomyces</taxon>
    </lineage>
</organism>
<dbReference type="Proteomes" id="UP000605846">
    <property type="component" value="Unassembled WGS sequence"/>
</dbReference>
<feature type="compositionally biased region" description="Basic residues" evidence="1">
    <location>
        <begin position="305"/>
        <end position="315"/>
    </location>
</feature>
<sequence>MGDSDPSKKHQESPITTTSIVTTGSTPATMSTSVFDHRNQPYTNSWGPYPNRWCFVTTAPVPSVPLIPPPLQGNIHRPMVFQPFYGPRYPYYAETEHYPYPYHHHRPPVMRPAVSEMGQFSMTDQFPHSMQCPTEYPWPMVMPMRPPPPGTDSVISAGTTVYSSPGQQQQEKPPVNSGFSSPTSPGSVTSRKGGQPKRRRSLEGLETELAFLRDESATIGIMLHSLRNAFQANAPMMCKSKKVVTSHKEDVDREMRTAYDDLMLQVKQLEKKVEKLESKIKDICEQVAEGKKEQQEEAEEEAARAKRRRVSTSDN</sequence>
<dbReference type="OrthoDB" id="2290890at2759"/>
<reference evidence="2" key="1">
    <citation type="submission" date="2020-01" db="EMBL/GenBank/DDBJ databases">
        <title>Genome Sequencing of Three Apophysomyces-Like Fungal Strains Confirms a Novel Fungal Genus in the Mucoromycota with divergent Burkholderia-like Endosymbiotic Bacteria.</title>
        <authorList>
            <person name="Stajich J.E."/>
            <person name="Macias A.M."/>
            <person name="Carter-House D."/>
            <person name="Lovett B."/>
            <person name="Kasson L.R."/>
            <person name="Berry K."/>
            <person name="Grigoriev I."/>
            <person name="Chang Y."/>
            <person name="Spatafora J."/>
            <person name="Kasson M.T."/>
        </authorList>
    </citation>
    <scope>NUCLEOTIDE SEQUENCE</scope>
    <source>
        <strain evidence="2">NRRL A-21654</strain>
    </source>
</reference>
<protein>
    <submittedName>
        <fullName evidence="2">Uncharacterized protein</fullName>
    </submittedName>
</protein>
<feature type="region of interest" description="Disordered" evidence="1">
    <location>
        <begin position="288"/>
        <end position="315"/>
    </location>
</feature>
<feature type="compositionally biased region" description="Basic and acidic residues" evidence="1">
    <location>
        <begin position="1"/>
        <end position="12"/>
    </location>
</feature>
<evidence type="ECO:0000256" key="1">
    <source>
        <dbReference type="SAM" id="MobiDB-lite"/>
    </source>
</evidence>